<feature type="region of interest" description="Disordered" evidence="1">
    <location>
        <begin position="244"/>
        <end position="357"/>
    </location>
</feature>
<feature type="region of interest" description="Disordered" evidence="1">
    <location>
        <begin position="556"/>
        <end position="623"/>
    </location>
</feature>
<gene>
    <name evidence="2" type="ORF">N8I77_011201</name>
</gene>
<name>A0AAD9S533_PHOAM</name>
<feature type="compositionally biased region" description="Low complexity" evidence="1">
    <location>
        <begin position="816"/>
        <end position="831"/>
    </location>
</feature>
<feature type="region of interest" description="Disordered" evidence="1">
    <location>
        <begin position="816"/>
        <end position="839"/>
    </location>
</feature>
<protein>
    <submittedName>
        <fullName evidence="2">Uncharacterized protein</fullName>
    </submittedName>
</protein>
<sequence length="1035" mass="114694">MSDGETRPWVASVPTRLCQTAFPERSKFQRHGSSSKGDAYNSGSLRRFVRRLRRKGDKIVLPDSLLHHEKQKLDYVVRIQPTPSEIDAMDYDPLVMMNCETPTDIEHEQKQLHMPVDGKECPSRTTLIKVLNNFLSRRKASKKMREISEEDGKRILSWMAAHHDADPYLHSAKLEEESTMSTYLRHCSDASTLIAEESHLGSEVERRYAPCGPQYHDFTRQYHDFTRYEMENNFLAELMDTSPRVELPDTSSPVLTDTSSPALTDTSSPALASSDVSVATPSVWAGSTLGDRSETSSSGMTSQYGSVTSAQKCNSVDSTNTSKVYEHRNKISPSREVLASDENHSTCDGSPAVPKPPPIMVEHELTAENKAVTAPSIVSTDKMLAEESYNLVAVILKRDQVPGSKRPSMFPSDESPQELWRVEAATERVDRRKGKNSERDLRLIDTKSCAENTIIEGERLQCSLSPRSYTTGNDVLPCLTPVDTSDSSPDLPSQEVRVSSEGSSETSSVWLSEYSDDTPRLRDSHPFLELKESALQRLLETFATCTCHRCHAIDGNRTRDGSRTSRSLSNNSDGSGLSKKQAGKSSTSGTGNGDGKASSEPRPLGPPTKRRRTDERKISFACPYSKKDPMRHRDCYKYTLTRIRDVKQHLTRCHRRPLYCPRCFEIFETEDSRDEHIIACDIASPSTTRPDGITEAQRQQLSKKSTPNSPFEDQWFAIWNILFPGSPPPKSPYVDNDLLQGITHYQDFVTTSGPHILSEFLSQRGAMITWSMPNEERDLAALQQTILEEGLRAVFAQWASNNGIARAASTATSLSSSSAHTGASTPPTSASVNSTNVALPPQGHSTLRYVDPIISNNYAPPEAHTRKPNQISEMRCPAAARSAHPQGQEFVPNTIAQPTLSKVPRHETSQNTLDGPSSRRRTIDRGIDYSMLGQQFSDDFLPDSRAHQGEPSLPRMATEVGQEPPIDVPHSLLNEGPLATFDYEPERAHIPFEDDGDGFMGVSLVGSVAPGLPELDFGTGLGQIDHNMGSWMNTP</sequence>
<feature type="region of interest" description="Disordered" evidence="1">
    <location>
        <begin position="684"/>
        <end position="708"/>
    </location>
</feature>
<dbReference type="Proteomes" id="UP001265746">
    <property type="component" value="Unassembled WGS sequence"/>
</dbReference>
<dbReference type="EMBL" id="JAUJFL010000007">
    <property type="protein sequence ID" value="KAK2599447.1"/>
    <property type="molecule type" value="Genomic_DNA"/>
</dbReference>
<organism evidence="2 3">
    <name type="scientific">Phomopsis amygdali</name>
    <name type="common">Fusicoccum amygdali</name>
    <dbReference type="NCBI Taxonomy" id="1214568"/>
    <lineage>
        <taxon>Eukaryota</taxon>
        <taxon>Fungi</taxon>
        <taxon>Dikarya</taxon>
        <taxon>Ascomycota</taxon>
        <taxon>Pezizomycotina</taxon>
        <taxon>Sordariomycetes</taxon>
        <taxon>Sordariomycetidae</taxon>
        <taxon>Diaporthales</taxon>
        <taxon>Diaporthaceae</taxon>
        <taxon>Diaporthe</taxon>
    </lineage>
</organism>
<evidence type="ECO:0000313" key="3">
    <source>
        <dbReference type="Proteomes" id="UP001265746"/>
    </source>
</evidence>
<comment type="caution">
    <text evidence="2">The sequence shown here is derived from an EMBL/GenBank/DDBJ whole genome shotgun (WGS) entry which is preliminary data.</text>
</comment>
<evidence type="ECO:0000313" key="2">
    <source>
        <dbReference type="EMBL" id="KAK2599447.1"/>
    </source>
</evidence>
<keyword evidence="3" id="KW-1185">Reference proteome</keyword>
<feature type="compositionally biased region" description="Polar residues" evidence="1">
    <location>
        <begin position="295"/>
        <end position="323"/>
    </location>
</feature>
<reference evidence="2" key="1">
    <citation type="submission" date="2023-06" db="EMBL/GenBank/DDBJ databases">
        <authorList>
            <person name="Noh H."/>
        </authorList>
    </citation>
    <scope>NUCLEOTIDE SEQUENCE</scope>
    <source>
        <strain evidence="2">DUCC20226</strain>
    </source>
</reference>
<accession>A0AAD9S533</accession>
<dbReference type="AlphaFoldDB" id="A0AAD9S533"/>
<feature type="compositionally biased region" description="Polar residues" evidence="1">
    <location>
        <begin position="482"/>
        <end position="491"/>
    </location>
</feature>
<dbReference type="PANTHER" id="PTHR38166">
    <property type="entry name" value="C2H2-TYPE DOMAIN-CONTAINING PROTEIN-RELATED"/>
    <property type="match status" value="1"/>
</dbReference>
<feature type="region of interest" description="Disordered" evidence="1">
    <location>
        <begin position="480"/>
        <end position="510"/>
    </location>
</feature>
<feature type="compositionally biased region" description="Polar residues" evidence="1">
    <location>
        <begin position="249"/>
        <end position="280"/>
    </location>
</feature>
<feature type="compositionally biased region" description="Low complexity" evidence="1">
    <location>
        <begin position="493"/>
        <end position="510"/>
    </location>
</feature>
<dbReference type="PANTHER" id="PTHR38166:SF1">
    <property type="entry name" value="C2H2-TYPE DOMAIN-CONTAINING PROTEIN"/>
    <property type="match status" value="1"/>
</dbReference>
<feature type="compositionally biased region" description="Polar residues" evidence="1">
    <location>
        <begin position="696"/>
        <end position="708"/>
    </location>
</feature>
<proteinExistence type="predicted"/>
<evidence type="ECO:0000256" key="1">
    <source>
        <dbReference type="SAM" id="MobiDB-lite"/>
    </source>
</evidence>
<feature type="compositionally biased region" description="Low complexity" evidence="1">
    <location>
        <begin position="565"/>
        <end position="578"/>
    </location>
</feature>